<evidence type="ECO:0000313" key="3">
    <source>
        <dbReference type="Proteomes" id="UP000027590"/>
    </source>
</evidence>
<dbReference type="Proteomes" id="UP000237218">
    <property type="component" value="Unassembled WGS sequence"/>
</dbReference>
<dbReference type="EMBL" id="CBLY010000006">
    <property type="protein sequence ID" value="CDG33576.1"/>
    <property type="molecule type" value="Genomic_DNA"/>
</dbReference>
<evidence type="ECO:0000313" key="2">
    <source>
        <dbReference type="EMBL" id="POS62391.1"/>
    </source>
</evidence>
<comment type="caution">
    <text evidence="1">The sequence shown here is derived from an EMBL/GenBank/DDBJ whole genome shotgun (WGS) entry which is preliminary data.</text>
</comment>
<proteinExistence type="predicted"/>
<dbReference type="EMBL" id="LMYI01000010">
    <property type="protein sequence ID" value="POS62391.1"/>
    <property type="molecule type" value="Genomic_DNA"/>
</dbReference>
<evidence type="ECO:0000313" key="4">
    <source>
        <dbReference type="Proteomes" id="UP000237218"/>
    </source>
</evidence>
<name>A0A7U7J0W4_9PROT</name>
<dbReference type="OrthoDB" id="7274964at2"/>
<gene>
    <name evidence="2" type="ORF">ASQ42_06215</name>
    <name evidence="1" type="ORF">SACS_0838</name>
</gene>
<dbReference type="Proteomes" id="UP000027590">
    <property type="component" value="Unassembled WGS sequence"/>
</dbReference>
<organism evidence="1 3">
    <name type="scientific">Parasaccharibacter apium</name>
    <dbReference type="NCBI Taxonomy" id="1510841"/>
    <lineage>
        <taxon>Bacteria</taxon>
        <taxon>Pseudomonadati</taxon>
        <taxon>Pseudomonadota</taxon>
        <taxon>Alphaproteobacteria</taxon>
        <taxon>Acetobacterales</taxon>
        <taxon>Acetobacteraceae</taxon>
        <taxon>Parasaccharibacter</taxon>
    </lineage>
</organism>
<reference evidence="2 4" key="3">
    <citation type="submission" date="2018-02" db="EMBL/GenBank/DDBJ databases">
        <title>Draft genome sequences of four Parasaccharibacter apium strains isolated from honey bees.</title>
        <authorList>
            <person name="Corby-Harris V.L."/>
            <person name="Anderson K.E."/>
        </authorList>
    </citation>
    <scope>NUCLEOTIDE SEQUENCE [LARGE SCALE GENOMIC DNA]</scope>
    <source>
        <strain evidence="2 4">B8</strain>
    </source>
</reference>
<dbReference type="AlphaFoldDB" id="A0A7U7J0W4"/>
<reference evidence="1 3" key="2">
    <citation type="journal article" date="2014" name="PLoS ONE">
        <title>Evolution of mitochondria reconstructed from the energy metabolism of living bacteria.</title>
        <authorList>
            <person name="Degli Esposti M."/>
            <person name="Chouaia B."/>
            <person name="Comandatore F."/>
            <person name="Crotti E."/>
            <person name="Sassera D."/>
            <person name="Lievens P.M."/>
            <person name="Daffonchio D."/>
            <person name="Bandi C."/>
        </authorList>
    </citation>
    <scope>NUCLEOTIDE SEQUENCE [LARGE SCALE GENOMIC DNA]</scope>
    <source>
        <strain evidence="1">AM168</strain>
        <strain evidence="3">AM169</strain>
    </source>
</reference>
<evidence type="ECO:0000313" key="1">
    <source>
        <dbReference type="EMBL" id="CDG33576.1"/>
    </source>
</evidence>
<accession>A0A7U7J0W4</accession>
<keyword evidence="4" id="KW-1185">Reference proteome</keyword>
<reference evidence="1 3" key="1">
    <citation type="journal article" date="2014" name="Genome Biol. Evol.">
        <title>Acetic acid bacteria genomes reveal functional traits for adaptation to life in insect guts.</title>
        <authorList>
            <person name="Chouaia B."/>
            <person name="Gaiarsa S."/>
            <person name="Crotti E."/>
            <person name="Comandatore F."/>
            <person name="Degli Esposti M."/>
            <person name="Ricci I."/>
            <person name="Alma A."/>
            <person name="Favia G."/>
            <person name="Bandi C."/>
            <person name="Daffonchio D."/>
        </authorList>
    </citation>
    <scope>NUCLEOTIDE SEQUENCE [LARGE SCALE GENOMIC DNA]</scope>
    <source>
        <strain evidence="1">AM168</strain>
        <strain evidence="3">AM169</strain>
    </source>
</reference>
<protein>
    <submittedName>
        <fullName evidence="1">Uncharacterized protein</fullName>
    </submittedName>
</protein>
<dbReference type="RefSeq" id="WP_043559754.1">
    <property type="nucleotide sequence ID" value="NZ_CBLY010000006.1"/>
</dbReference>
<sequence>MNIIQIAERRDTIHDASMKTLAREEQTALWALRYLLGPSCWRRSMSLSGLLGQEAERLQERFKALFLHAVCATAALEYSATEEHLLNILSDMQNAPEEQTLHSELGEALMHLGQALAAYGYWLPVRKRMQSVAERMPMPALAQDNYPEMLEAAE</sequence>